<dbReference type="EMBL" id="CYKH01000699">
    <property type="protein sequence ID" value="CUG20920.1"/>
    <property type="molecule type" value="Genomic_DNA"/>
</dbReference>
<dbReference type="PANTHER" id="PTHR46236">
    <property type="entry name" value="TRAF-LIKE SUPERFAMILY PROTEIN"/>
    <property type="match status" value="1"/>
</dbReference>
<dbReference type="VEuPathDB" id="TriTrypDB:BSAL_75820"/>
<feature type="region of interest" description="Disordered" evidence="2">
    <location>
        <begin position="306"/>
        <end position="335"/>
    </location>
</feature>
<sequence length="464" mass="52659">MWERMVAMGFLSVLTNLRLGPLKKIANELSVSLPDTSSTEKYCEAIVFAAFPGERLRVRNSKLKKQTHVTFSAPAQLMRTVGDMGFVTFVITNVSTMRKDNDRHYSPEFDYGGLKWSLLCMSNKESLALYLCQTGTVFCKFVITVVNQQHHDDSICNEGTQRFSSASTENDWGFNSVVKFDTLLDPKNGFWNGQSDSISIEVGIVFVEAPKQQQVVQQPAATTNNNVKQSAPKERQPAPKPEQRINEEVAQQLLELERLESLRKKIKQDITKLFKEEEKTRKDVHQKGIKAITDCIESSKAERNRIVREQQERERKEQQERARETERIRQAQEQNADMKRRIAEFTEETAEIALKKKTIQVETKEAKKVVESLRAQLVETEESIGKLQQTANYQQKQIQQAKKKLAEIQSQEPDTPSLSASSDDEEEAAPAVVNQLPVGTSPHNDTDNEIMNQLRESLAGILGT</sequence>
<dbReference type="CDD" id="cd00121">
    <property type="entry name" value="MATH"/>
    <property type="match status" value="1"/>
</dbReference>
<feature type="region of interest" description="Disordered" evidence="2">
    <location>
        <begin position="404"/>
        <end position="448"/>
    </location>
</feature>
<feature type="compositionally biased region" description="Polar residues" evidence="2">
    <location>
        <begin position="437"/>
        <end position="448"/>
    </location>
</feature>
<dbReference type="OrthoDB" id="289038at2759"/>
<protein>
    <recommendedName>
        <fullName evidence="3">MATH domain-containing protein</fullName>
    </recommendedName>
</protein>
<gene>
    <name evidence="4" type="ORF">BSAL_75820</name>
</gene>
<feature type="compositionally biased region" description="Polar residues" evidence="2">
    <location>
        <begin position="219"/>
        <end position="229"/>
    </location>
</feature>
<feature type="compositionally biased region" description="Basic and acidic residues" evidence="2">
    <location>
        <begin position="231"/>
        <end position="244"/>
    </location>
</feature>
<evidence type="ECO:0000313" key="4">
    <source>
        <dbReference type="EMBL" id="CUG20920.1"/>
    </source>
</evidence>
<dbReference type="InterPro" id="IPR002083">
    <property type="entry name" value="MATH/TRAF_dom"/>
</dbReference>
<keyword evidence="5" id="KW-1185">Reference proteome</keyword>
<feature type="region of interest" description="Disordered" evidence="2">
    <location>
        <begin position="215"/>
        <end position="244"/>
    </location>
</feature>
<proteinExistence type="predicted"/>
<evidence type="ECO:0000256" key="1">
    <source>
        <dbReference type="ARBA" id="ARBA00023054"/>
    </source>
</evidence>
<dbReference type="Pfam" id="PF22486">
    <property type="entry name" value="MATH_2"/>
    <property type="match status" value="1"/>
</dbReference>
<keyword evidence="1" id="KW-0175">Coiled coil</keyword>
<dbReference type="PANTHER" id="PTHR46236:SF35">
    <property type="entry name" value="MATH DOMAIN-CONTAINING PROTEIN"/>
    <property type="match status" value="1"/>
</dbReference>
<dbReference type="PROSITE" id="PS50144">
    <property type="entry name" value="MATH"/>
    <property type="match status" value="1"/>
</dbReference>
<accession>A0A0S4IZ20</accession>
<reference evidence="5" key="1">
    <citation type="submission" date="2015-09" db="EMBL/GenBank/DDBJ databases">
        <authorList>
            <consortium name="Pathogen Informatics"/>
        </authorList>
    </citation>
    <scope>NUCLEOTIDE SEQUENCE [LARGE SCALE GENOMIC DNA]</scope>
    <source>
        <strain evidence="5">Lake Konstanz</strain>
    </source>
</reference>
<evidence type="ECO:0000259" key="3">
    <source>
        <dbReference type="PROSITE" id="PS50144"/>
    </source>
</evidence>
<dbReference type="InterPro" id="IPR050804">
    <property type="entry name" value="MCC"/>
</dbReference>
<dbReference type="AlphaFoldDB" id="A0A0S4IZ20"/>
<dbReference type="Proteomes" id="UP000051952">
    <property type="component" value="Unassembled WGS sequence"/>
</dbReference>
<dbReference type="InterPro" id="IPR008974">
    <property type="entry name" value="TRAF-like"/>
</dbReference>
<dbReference type="SMART" id="SM00061">
    <property type="entry name" value="MATH"/>
    <property type="match status" value="1"/>
</dbReference>
<evidence type="ECO:0000256" key="2">
    <source>
        <dbReference type="SAM" id="MobiDB-lite"/>
    </source>
</evidence>
<dbReference type="Gene3D" id="2.60.210.10">
    <property type="entry name" value="Apoptosis, Tumor Necrosis Factor Receptor Associated Protein 2, Chain A"/>
    <property type="match status" value="1"/>
</dbReference>
<evidence type="ECO:0000313" key="5">
    <source>
        <dbReference type="Proteomes" id="UP000051952"/>
    </source>
</evidence>
<name>A0A0S4IZ20_BODSA</name>
<dbReference type="SUPFAM" id="SSF49599">
    <property type="entry name" value="TRAF domain-like"/>
    <property type="match status" value="1"/>
</dbReference>
<organism evidence="4 5">
    <name type="scientific">Bodo saltans</name>
    <name type="common">Flagellated protozoan</name>
    <dbReference type="NCBI Taxonomy" id="75058"/>
    <lineage>
        <taxon>Eukaryota</taxon>
        <taxon>Discoba</taxon>
        <taxon>Euglenozoa</taxon>
        <taxon>Kinetoplastea</taxon>
        <taxon>Metakinetoplastina</taxon>
        <taxon>Eubodonida</taxon>
        <taxon>Bodonidae</taxon>
        <taxon>Bodo</taxon>
    </lineage>
</organism>
<feature type="domain" description="MATH" evidence="3">
    <location>
        <begin position="84"/>
        <end position="202"/>
    </location>
</feature>